<evidence type="ECO:0000259" key="1">
    <source>
        <dbReference type="Pfam" id="PF04073"/>
    </source>
</evidence>
<sequence length="154" mass="16919">MSFEKVVEHLREKGLEDRISEFDVSSATVSLAAEAVGCRSNQIAKTLSFKDREGNPFLIVVSGDAKINNRKFKDEFAYKAKMLSAEEVVNLVGHAVGGVCPFAIKDGCRVYLDESLKAEEIIYPAAGSANSAVKLTIEDLEKASDFERWVNVTQ</sequence>
<feature type="domain" description="YbaK/aminoacyl-tRNA synthetase-associated" evidence="1">
    <location>
        <begin position="27"/>
        <end position="142"/>
    </location>
</feature>
<protein>
    <submittedName>
        <fullName evidence="2">YbaK/EbsC family protein</fullName>
    </submittedName>
</protein>
<reference evidence="2 3" key="1">
    <citation type="submission" date="2018-11" db="EMBL/GenBank/DDBJ databases">
        <title>Genome sequencing and assembly of Anaerosphaera sp. nov., GS7-6-2.</title>
        <authorList>
            <person name="Rettenmaier R."/>
            <person name="Liebl W."/>
            <person name="Zverlov V."/>
        </authorList>
    </citation>
    <scope>NUCLEOTIDE SEQUENCE [LARGE SCALE GENOMIC DNA]</scope>
    <source>
        <strain evidence="2 3">GS7-6-2</strain>
    </source>
</reference>
<name>A0A437S6K1_9FIRM</name>
<keyword evidence="3" id="KW-1185">Reference proteome</keyword>
<dbReference type="SUPFAM" id="SSF55826">
    <property type="entry name" value="YbaK/ProRS associated domain"/>
    <property type="match status" value="1"/>
</dbReference>
<dbReference type="OrthoDB" id="9798760at2"/>
<gene>
    <name evidence="2" type="ORF">EF514_05940</name>
</gene>
<comment type="caution">
    <text evidence="2">The sequence shown here is derived from an EMBL/GenBank/DDBJ whole genome shotgun (WGS) entry which is preliminary data.</text>
</comment>
<dbReference type="RefSeq" id="WP_127724510.1">
    <property type="nucleotide sequence ID" value="NZ_RLIH01000007.1"/>
</dbReference>
<dbReference type="PANTHER" id="PTHR30411">
    <property type="entry name" value="CYTOPLASMIC PROTEIN"/>
    <property type="match status" value="1"/>
</dbReference>
<dbReference type="AlphaFoldDB" id="A0A437S6K1"/>
<dbReference type="InterPro" id="IPR007214">
    <property type="entry name" value="YbaK/aa-tRNA-synth-assoc-dom"/>
</dbReference>
<accession>A0A437S6K1</accession>
<dbReference type="Pfam" id="PF04073">
    <property type="entry name" value="tRNA_edit"/>
    <property type="match status" value="1"/>
</dbReference>
<dbReference type="GO" id="GO:0002161">
    <property type="term" value="F:aminoacyl-tRNA deacylase activity"/>
    <property type="evidence" value="ECO:0007669"/>
    <property type="project" value="InterPro"/>
</dbReference>
<dbReference type="Gene3D" id="3.90.960.10">
    <property type="entry name" value="YbaK/aminoacyl-tRNA synthetase-associated domain"/>
    <property type="match status" value="1"/>
</dbReference>
<dbReference type="PANTHER" id="PTHR30411:SF1">
    <property type="entry name" value="CYTOPLASMIC PROTEIN"/>
    <property type="match status" value="1"/>
</dbReference>
<evidence type="ECO:0000313" key="2">
    <source>
        <dbReference type="EMBL" id="RVU54643.1"/>
    </source>
</evidence>
<evidence type="ECO:0000313" key="3">
    <source>
        <dbReference type="Proteomes" id="UP000288812"/>
    </source>
</evidence>
<organism evidence="2 3">
    <name type="scientific">Anaerosphaera multitolerans</name>
    <dbReference type="NCBI Taxonomy" id="2487351"/>
    <lineage>
        <taxon>Bacteria</taxon>
        <taxon>Bacillati</taxon>
        <taxon>Bacillota</taxon>
        <taxon>Tissierellia</taxon>
        <taxon>Tissierellales</taxon>
        <taxon>Peptoniphilaceae</taxon>
        <taxon>Anaerosphaera</taxon>
    </lineage>
</organism>
<dbReference type="EMBL" id="RLIH01000007">
    <property type="protein sequence ID" value="RVU54643.1"/>
    <property type="molecule type" value="Genomic_DNA"/>
</dbReference>
<dbReference type="Proteomes" id="UP000288812">
    <property type="component" value="Unassembled WGS sequence"/>
</dbReference>
<dbReference type="InterPro" id="IPR036754">
    <property type="entry name" value="YbaK/aa-tRNA-synt-asso_dom_sf"/>
</dbReference>
<proteinExistence type="predicted"/>
<dbReference type="CDD" id="cd04333">
    <property type="entry name" value="ProX_deacylase"/>
    <property type="match status" value="1"/>
</dbReference>